<feature type="transmembrane region" description="Helical" evidence="1">
    <location>
        <begin position="21"/>
        <end position="48"/>
    </location>
</feature>
<dbReference type="eggNOG" id="ENOG502ZB1F">
    <property type="taxonomic scope" value="Bacteria"/>
</dbReference>
<keyword evidence="4" id="KW-1185">Reference proteome</keyword>
<dbReference type="HOGENOM" id="CLU_1150303_0_0_9"/>
<dbReference type="RefSeq" id="WP_025333324.1">
    <property type="nucleotide sequence ID" value="NZ_CP004078.1"/>
</dbReference>
<keyword evidence="1" id="KW-0472">Membrane</keyword>
<feature type="transmembrane region" description="Helical" evidence="1">
    <location>
        <begin position="101"/>
        <end position="124"/>
    </location>
</feature>
<feature type="transmembrane region" description="Helical" evidence="1">
    <location>
        <begin position="204"/>
        <end position="223"/>
    </location>
</feature>
<protein>
    <recommendedName>
        <fullName evidence="2">CAAX prenyl protease 2/Lysostaphin resistance protein A-like domain-containing protein</fullName>
    </recommendedName>
</protein>
<evidence type="ECO:0000259" key="2">
    <source>
        <dbReference type="Pfam" id="PF02517"/>
    </source>
</evidence>
<evidence type="ECO:0000256" key="1">
    <source>
        <dbReference type="SAM" id="Phobius"/>
    </source>
</evidence>
<evidence type="ECO:0000313" key="3">
    <source>
        <dbReference type="EMBL" id="AHV95750.1"/>
    </source>
</evidence>
<gene>
    <name evidence="3" type="ORF">PSAB_04070</name>
</gene>
<dbReference type="PATRIC" id="fig|1268072.3.peg.839"/>
<feature type="transmembrane region" description="Helical" evidence="1">
    <location>
        <begin position="228"/>
        <end position="249"/>
    </location>
</feature>
<dbReference type="GO" id="GO:0080120">
    <property type="term" value="P:CAAX-box protein maturation"/>
    <property type="evidence" value="ECO:0007669"/>
    <property type="project" value="UniProtKB-ARBA"/>
</dbReference>
<sequence>MEAQLQSQGLKKRIGTPAVPVNRPLLMVAARTVCFALVQLMFVLIYRVTWQESVAWWPFFAVAANLICFVLLSIFAKAEGKSYLDIIHFEKSKLLKDIKQIWWVFIAAGVAGFIGLSGVGYFIYGSLTPPDQMIQPLPLWAAVAAFILFPLTNALVEVPTYMGFCLPRFEAVWKSTGKALVLPCFFLAFQHFTLPVILSDVTYMIWHFLGMIPLALAVGFIYIKIRRLVPIMIVHYIMDVMTVVGVLTLSM</sequence>
<reference evidence="3 4" key="1">
    <citation type="journal article" date="2014" name="PLoS Genet.">
        <title>Comparative Genomic Analysis of N2-Fixing and Non-N2-Fixing Paenibacillus spp.: Organization, Evolution and Expression of the Nitrogen Fixation Genes.</title>
        <authorList>
            <person name="Xie J.B."/>
            <person name="Du Z."/>
            <person name="Bai L."/>
            <person name="Tian C."/>
            <person name="Zhang Y."/>
            <person name="Xie J.Y."/>
            <person name="Wang T."/>
            <person name="Liu X."/>
            <person name="Chen X."/>
            <person name="Cheng Q."/>
            <person name="Chen S."/>
            <person name="Li J."/>
        </authorList>
    </citation>
    <scope>NUCLEOTIDE SEQUENCE [LARGE SCALE GENOMIC DNA]</scope>
    <source>
        <strain evidence="3 4">T27</strain>
    </source>
</reference>
<dbReference type="Proteomes" id="UP000019772">
    <property type="component" value="Chromosome"/>
</dbReference>
<keyword evidence="1" id="KW-0812">Transmembrane</keyword>
<dbReference type="OrthoDB" id="8482048at2"/>
<dbReference type="InterPro" id="IPR003675">
    <property type="entry name" value="Rce1/LyrA-like_dom"/>
</dbReference>
<organism evidence="3 4">
    <name type="scientific">Paenibacillus sabinae T27</name>
    <dbReference type="NCBI Taxonomy" id="1268072"/>
    <lineage>
        <taxon>Bacteria</taxon>
        <taxon>Bacillati</taxon>
        <taxon>Bacillota</taxon>
        <taxon>Bacilli</taxon>
        <taxon>Bacillales</taxon>
        <taxon>Paenibacillaceae</taxon>
        <taxon>Paenibacillus</taxon>
    </lineage>
</organism>
<accession>X4ZGA4</accession>
<feature type="transmembrane region" description="Helical" evidence="1">
    <location>
        <begin position="179"/>
        <end position="198"/>
    </location>
</feature>
<feature type="transmembrane region" description="Helical" evidence="1">
    <location>
        <begin position="139"/>
        <end position="158"/>
    </location>
</feature>
<evidence type="ECO:0000313" key="4">
    <source>
        <dbReference type="Proteomes" id="UP000019772"/>
    </source>
</evidence>
<keyword evidence="1" id="KW-1133">Transmembrane helix</keyword>
<dbReference type="STRING" id="1268072.PSAB_04070"/>
<dbReference type="AlphaFoldDB" id="X4ZGA4"/>
<dbReference type="EMBL" id="CP004078">
    <property type="protein sequence ID" value="AHV95750.1"/>
    <property type="molecule type" value="Genomic_DNA"/>
</dbReference>
<dbReference type="KEGG" id="psab:PSAB_04070"/>
<feature type="domain" description="CAAX prenyl protease 2/Lysostaphin resistance protein A-like" evidence="2">
    <location>
        <begin position="141"/>
        <end position="241"/>
    </location>
</feature>
<name>X4ZGA4_9BACL</name>
<feature type="transmembrane region" description="Helical" evidence="1">
    <location>
        <begin position="54"/>
        <end position="76"/>
    </location>
</feature>
<dbReference type="GO" id="GO:0004175">
    <property type="term" value="F:endopeptidase activity"/>
    <property type="evidence" value="ECO:0007669"/>
    <property type="project" value="UniProtKB-ARBA"/>
</dbReference>
<proteinExistence type="predicted"/>
<dbReference type="Pfam" id="PF02517">
    <property type="entry name" value="Rce1-like"/>
    <property type="match status" value="1"/>
</dbReference>